<dbReference type="EMBL" id="ML220120">
    <property type="protein sequence ID" value="TGZ81282.1"/>
    <property type="molecule type" value="Genomic_DNA"/>
</dbReference>
<reference evidence="2 3" key="1">
    <citation type="submission" date="2019-04" db="EMBL/GenBank/DDBJ databases">
        <title>Comparative genomics and transcriptomics to analyze fruiting body development in filamentous ascomycetes.</title>
        <authorList>
            <consortium name="DOE Joint Genome Institute"/>
            <person name="Lutkenhaus R."/>
            <person name="Traeger S."/>
            <person name="Breuer J."/>
            <person name="Kuo A."/>
            <person name="Lipzen A."/>
            <person name="Pangilinan J."/>
            <person name="Dilworth D."/>
            <person name="Sandor L."/>
            <person name="Poggeler S."/>
            <person name="Barry K."/>
            <person name="Grigoriev I.V."/>
            <person name="Nowrousian M."/>
        </authorList>
    </citation>
    <scope>NUCLEOTIDE SEQUENCE [LARGE SCALE GENOMIC DNA]</scope>
    <source>
        <strain evidence="2 3">CBS 389.68</strain>
    </source>
</reference>
<feature type="region of interest" description="Disordered" evidence="1">
    <location>
        <begin position="18"/>
        <end position="46"/>
    </location>
</feature>
<evidence type="ECO:0000313" key="2">
    <source>
        <dbReference type="EMBL" id="TGZ81282.1"/>
    </source>
</evidence>
<feature type="compositionally biased region" description="Basic residues" evidence="1">
    <location>
        <begin position="18"/>
        <end position="32"/>
    </location>
</feature>
<name>A0A4S2MX64_9PEZI</name>
<evidence type="ECO:0000256" key="1">
    <source>
        <dbReference type="SAM" id="MobiDB-lite"/>
    </source>
</evidence>
<protein>
    <submittedName>
        <fullName evidence="2">Uncharacterized protein</fullName>
    </submittedName>
</protein>
<accession>A0A4S2MX64</accession>
<dbReference type="InParanoid" id="A0A4S2MX64"/>
<sequence>MTSHHRLLIMINHPPHHHFHHQHCHNHQHQHQQSKYPNPAHPTPDTHTYGTGPCRYPCHSSIVHKIASVRYISPSSPPHPIPRRNARYTVTTGTGAGGRQILEIGDVISEGFFPFFFLERAVWLCFGGTGVRRFCWTT</sequence>
<dbReference type="Proteomes" id="UP000298138">
    <property type="component" value="Unassembled WGS sequence"/>
</dbReference>
<gene>
    <name evidence="2" type="ORF">EX30DRAFT_272026</name>
</gene>
<evidence type="ECO:0000313" key="3">
    <source>
        <dbReference type="Proteomes" id="UP000298138"/>
    </source>
</evidence>
<keyword evidence="3" id="KW-1185">Reference proteome</keyword>
<organism evidence="2 3">
    <name type="scientific">Ascodesmis nigricans</name>
    <dbReference type="NCBI Taxonomy" id="341454"/>
    <lineage>
        <taxon>Eukaryota</taxon>
        <taxon>Fungi</taxon>
        <taxon>Dikarya</taxon>
        <taxon>Ascomycota</taxon>
        <taxon>Pezizomycotina</taxon>
        <taxon>Pezizomycetes</taxon>
        <taxon>Pezizales</taxon>
        <taxon>Ascodesmidaceae</taxon>
        <taxon>Ascodesmis</taxon>
    </lineage>
</organism>
<dbReference type="AlphaFoldDB" id="A0A4S2MX64"/>
<proteinExistence type="predicted"/>